<evidence type="ECO:0000313" key="2">
    <source>
        <dbReference type="Proteomes" id="UP000037755"/>
    </source>
</evidence>
<evidence type="ECO:0000313" key="1">
    <source>
        <dbReference type="EMBL" id="KOS07565.1"/>
    </source>
</evidence>
<dbReference type="RefSeq" id="WP_054409274.1">
    <property type="nucleotide sequence ID" value="NZ_FOYA01000027.1"/>
</dbReference>
<dbReference type="PATRIC" id="fig|1202724.3.peg.3551"/>
<dbReference type="OrthoDB" id="1358284at2"/>
<accession>A0A0M8MCY1</accession>
<dbReference type="AlphaFoldDB" id="A0A0M8MCY1"/>
<dbReference type="EMBL" id="LIYD01000005">
    <property type="protein sequence ID" value="KOS07565.1"/>
    <property type="molecule type" value="Genomic_DNA"/>
</dbReference>
<dbReference type="Proteomes" id="UP000037755">
    <property type="component" value="Unassembled WGS sequence"/>
</dbReference>
<dbReference type="STRING" id="1202724.AM493_17095"/>
<keyword evidence="2" id="KW-1185">Reference proteome</keyword>
<reference evidence="1 2" key="1">
    <citation type="submission" date="2015-08" db="EMBL/GenBank/DDBJ databases">
        <title>Whole genome sequence of Flavobacterium akiainvivens IK-1T, from decaying Wikstroemia oahuensis, an endemic Hawaiian shrub.</title>
        <authorList>
            <person name="Wan X."/>
            <person name="Hou S."/>
            <person name="Saito J."/>
            <person name="Donachie S."/>
        </authorList>
    </citation>
    <scope>NUCLEOTIDE SEQUENCE [LARGE SCALE GENOMIC DNA]</scope>
    <source>
        <strain evidence="1 2">IK-1</strain>
    </source>
</reference>
<protein>
    <submittedName>
        <fullName evidence="1">Uncharacterized protein</fullName>
    </submittedName>
</protein>
<comment type="caution">
    <text evidence="1">The sequence shown here is derived from an EMBL/GenBank/DDBJ whole genome shotgun (WGS) entry which is preliminary data.</text>
</comment>
<organism evidence="1 2">
    <name type="scientific">Flavobacterium akiainvivens</name>
    <dbReference type="NCBI Taxonomy" id="1202724"/>
    <lineage>
        <taxon>Bacteria</taxon>
        <taxon>Pseudomonadati</taxon>
        <taxon>Bacteroidota</taxon>
        <taxon>Flavobacteriia</taxon>
        <taxon>Flavobacteriales</taxon>
        <taxon>Flavobacteriaceae</taxon>
        <taxon>Flavobacterium</taxon>
    </lineage>
</organism>
<name>A0A0M8MCY1_9FLAO</name>
<sequence>MKKERKKAIKKFVNAETRMWMFTTLTEDTGDDSFEARLHFDSYSDLMYTVSDLMKISMHALYHDGDTNSGEIAEPGYHVISVLRIASQLLPLNESEVLDNCHRLYLKLEELKNSKS</sequence>
<proteinExistence type="predicted"/>
<gene>
    <name evidence="1" type="ORF">AM493_17095</name>
</gene>